<evidence type="ECO:0000256" key="7">
    <source>
        <dbReference type="SAM" id="Phobius"/>
    </source>
</evidence>
<evidence type="ECO:0000313" key="8">
    <source>
        <dbReference type="EMBL" id="MBI6548125.1"/>
    </source>
</evidence>
<evidence type="ECO:0000256" key="6">
    <source>
        <dbReference type="ARBA" id="ARBA00023136"/>
    </source>
</evidence>
<keyword evidence="3 7" id="KW-0812">Transmembrane</keyword>
<dbReference type="EMBL" id="JACOII010000022">
    <property type="protein sequence ID" value="MBI6548125.1"/>
    <property type="molecule type" value="Genomic_DNA"/>
</dbReference>
<dbReference type="RefSeq" id="WP_198688914.1">
    <property type="nucleotide sequence ID" value="NZ_CAWPUD010000019.1"/>
</dbReference>
<feature type="transmembrane region" description="Helical" evidence="7">
    <location>
        <begin position="71"/>
        <end position="92"/>
    </location>
</feature>
<dbReference type="InterPro" id="IPR001123">
    <property type="entry name" value="LeuE-type"/>
</dbReference>
<evidence type="ECO:0000313" key="9">
    <source>
        <dbReference type="Proteomes" id="UP000696184"/>
    </source>
</evidence>
<keyword evidence="2" id="KW-1003">Cell membrane</keyword>
<sequence>MISIETLVTFISISTFLCFLPGPDNIFVLSQSAINGRKVGISITIGLCIGLVIHTSLVSLGISAILRENAVAFEIIRILGVLYLIYLSWGAFNVKPVYFKDSNEKFNGKNKFIKKGLIMNLSNPKIIIFFLAFLPQFTTDSENITPIPFQLFYLGLIFVVVSFLVFTLISYLSVFLSVVLSDTPSIQTVLNKITGLIFIALAINLAVSQF</sequence>
<reference evidence="8 9" key="1">
    <citation type="submission" date="2020-08" db="EMBL/GenBank/DDBJ databases">
        <title>Description of Xenorhabdus lircayensis sp. nov., the symbiotic bacterium associated with the entomopathogenic nematode Steirnernema unicornum.</title>
        <authorList>
            <person name="Castaneda-Alvarez C."/>
            <person name="Prodan S."/>
            <person name="Zamorano A."/>
            <person name="San-Blas E."/>
            <person name="Aballay E."/>
        </authorList>
    </citation>
    <scope>NUCLEOTIDE SEQUENCE [LARGE SCALE GENOMIC DNA]</scope>
    <source>
        <strain evidence="8 9">VLS</strain>
    </source>
</reference>
<keyword evidence="6 7" id="KW-0472">Membrane</keyword>
<comment type="caution">
    <text evidence="8">The sequence shown here is derived from an EMBL/GenBank/DDBJ whole genome shotgun (WGS) entry which is preliminary data.</text>
</comment>
<dbReference type="PANTHER" id="PTHR30086:SF20">
    <property type="entry name" value="ARGININE EXPORTER PROTEIN ARGO-RELATED"/>
    <property type="match status" value="1"/>
</dbReference>
<feature type="transmembrane region" description="Helical" evidence="7">
    <location>
        <begin position="153"/>
        <end position="180"/>
    </location>
</feature>
<evidence type="ECO:0000256" key="2">
    <source>
        <dbReference type="ARBA" id="ARBA00022475"/>
    </source>
</evidence>
<evidence type="ECO:0000256" key="3">
    <source>
        <dbReference type="ARBA" id="ARBA00022692"/>
    </source>
</evidence>
<keyword evidence="5 7" id="KW-1133">Transmembrane helix</keyword>
<evidence type="ECO:0000256" key="1">
    <source>
        <dbReference type="ARBA" id="ARBA00004651"/>
    </source>
</evidence>
<gene>
    <name evidence="8" type="ORF">H8A87_05150</name>
</gene>
<name>A0ABS0U2L3_9GAMM</name>
<evidence type="ECO:0000256" key="5">
    <source>
        <dbReference type="ARBA" id="ARBA00022989"/>
    </source>
</evidence>
<feature type="transmembrane region" description="Helical" evidence="7">
    <location>
        <begin position="39"/>
        <end position="65"/>
    </location>
</feature>
<dbReference type="Pfam" id="PF01810">
    <property type="entry name" value="LysE"/>
    <property type="match status" value="1"/>
</dbReference>
<feature type="transmembrane region" description="Helical" evidence="7">
    <location>
        <begin position="6"/>
        <end position="27"/>
    </location>
</feature>
<dbReference type="Proteomes" id="UP000696184">
    <property type="component" value="Unassembled WGS sequence"/>
</dbReference>
<accession>A0ABS0U2L3</accession>
<feature type="transmembrane region" description="Helical" evidence="7">
    <location>
        <begin position="112"/>
        <end position="133"/>
    </location>
</feature>
<protein>
    <submittedName>
        <fullName evidence="8">LysE family translocator</fullName>
    </submittedName>
</protein>
<keyword evidence="4" id="KW-0813">Transport</keyword>
<dbReference type="PIRSF" id="PIRSF006324">
    <property type="entry name" value="LeuE"/>
    <property type="match status" value="1"/>
</dbReference>
<comment type="subcellular location">
    <subcellularLocation>
        <location evidence="1">Cell membrane</location>
        <topology evidence="1">Multi-pass membrane protein</topology>
    </subcellularLocation>
</comment>
<keyword evidence="4" id="KW-0029">Amino-acid transport</keyword>
<feature type="transmembrane region" description="Helical" evidence="7">
    <location>
        <begin position="189"/>
        <end position="207"/>
    </location>
</feature>
<dbReference type="PANTHER" id="PTHR30086">
    <property type="entry name" value="ARGININE EXPORTER PROTEIN ARGO"/>
    <property type="match status" value="1"/>
</dbReference>
<keyword evidence="9" id="KW-1185">Reference proteome</keyword>
<proteinExistence type="predicted"/>
<organism evidence="8 9">
    <name type="scientific">Xenorhabdus lircayensis</name>
    <dbReference type="NCBI Taxonomy" id="2763499"/>
    <lineage>
        <taxon>Bacteria</taxon>
        <taxon>Pseudomonadati</taxon>
        <taxon>Pseudomonadota</taxon>
        <taxon>Gammaproteobacteria</taxon>
        <taxon>Enterobacterales</taxon>
        <taxon>Morganellaceae</taxon>
        <taxon>Xenorhabdus</taxon>
    </lineage>
</organism>
<evidence type="ECO:0000256" key="4">
    <source>
        <dbReference type="ARBA" id="ARBA00022970"/>
    </source>
</evidence>